<dbReference type="EMBL" id="ML996567">
    <property type="protein sequence ID" value="KAF2761085.1"/>
    <property type="molecule type" value="Genomic_DNA"/>
</dbReference>
<protein>
    <submittedName>
        <fullName evidence="2">Uncharacterized protein</fullName>
    </submittedName>
</protein>
<evidence type="ECO:0000256" key="1">
    <source>
        <dbReference type="SAM" id="Phobius"/>
    </source>
</evidence>
<keyword evidence="1" id="KW-0472">Membrane</keyword>
<reference evidence="2" key="1">
    <citation type="journal article" date="2020" name="Stud. Mycol.">
        <title>101 Dothideomycetes genomes: a test case for predicting lifestyles and emergence of pathogens.</title>
        <authorList>
            <person name="Haridas S."/>
            <person name="Albert R."/>
            <person name="Binder M."/>
            <person name="Bloem J."/>
            <person name="Labutti K."/>
            <person name="Salamov A."/>
            <person name="Andreopoulos B."/>
            <person name="Baker S."/>
            <person name="Barry K."/>
            <person name="Bills G."/>
            <person name="Bluhm B."/>
            <person name="Cannon C."/>
            <person name="Castanera R."/>
            <person name="Culley D."/>
            <person name="Daum C."/>
            <person name="Ezra D."/>
            <person name="Gonzalez J."/>
            <person name="Henrissat B."/>
            <person name="Kuo A."/>
            <person name="Liang C."/>
            <person name="Lipzen A."/>
            <person name="Lutzoni F."/>
            <person name="Magnuson J."/>
            <person name="Mondo S."/>
            <person name="Nolan M."/>
            <person name="Ohm R."/>
            <person name="Pangilinan J."/>
            <person name="Park H.-J."/>
            <person name="Ramirez L."/>
            <person name="Alfaro M."/>
            <person name="Sun H."/>
            <person name="Tritt A."/>
            <person name="Yoshinaga Y."/>
            <person name="Zwiers L.-H."/>
            <person name="Turgeon B."/>
            <person name="Goodwin S."/>
            <person name="Spatafora J."/>
            <person name="Crous P."/>
            <person name="Grigoriev I."/>
        </authorList>
    </citation>
    <scope>NUCLEOTIDE SEQUENCE</scope>
    <source>
        <strain evidence="2">CBS 121739</strain>
    </source>
</reference>
<feature type="transmembrane region" description="Helical" evidence="1">
    <location>
        <begin position="64"/>
        <end position="87"/>
    </location>
</feature>
<organism evidence="2 3">
    <name type="scientific">Pseudovirgaria hyperparasitica</name>
    <dbReference type="NCBI Taxonomy" id="470096"/>
    <lineage>
        <taxon>Eukaryota</taxon>
        <taxon>Fungi</taxon>
        <taxon>Dikarya</taxon>
        <taxon>Ascomycota</taxon>
        <taxon>Pezizomycotina</taxon>
        <taxon>Dothideomycetes</taxon>
        <taxon>Dothideomycetes incertae sedis</taxon>
        <taxon>Acrospermales</taxon>
        <taxon>Acrospermaceae</taxon>
        <taxon>Pseudovirgaria</taxon>
    </lineage>
</organism>
<dbReference type="RefSeq" id="XP_033603536.1">
    <property type="nucleotide sequence ID" value="XM_033740180.1"/>
</dbReference>
<dbReference type="Proteomes" id="UP000799437">
    <property type="component" value="Unassembled WGS sequence"/>
</dbReference>
<keyword evidence="3" id="KW-1185">Reference proteome</keyword>
<keyword evidence="1" id="KW-1133">Transmembrane helix</keyword>
<name>A0A6A6WEX2_9PEZI</name>
<dbReference type="AlphaFoldDB" id="A0A6A6WEX2"/>
<keyword evidence="1" id="KW-0812">Transmembrane</keyword>
<accession>A0A6A6WEX2</accession>
<dbReference type="GeneID" id="54481234"/>
<proteinExistence type="predicted"/>
<gene>
    <name evidence="2" type="ORF">EJ05DRAFT_252328</name>
</gene>
<evidence type="ECO:0000313" key="3">
    <source>
        <dbReference type="Proteomes" id="UP000799437"/>
    </source>
</evidence>
<evidence type="ECO:0000313" key="2">
    <source>
        <dbReference type="EMBL" id="KAF2761085.1"/>
    </source>
</evidence>
<feature type="transmembrane region" description="Helical" evidence="1">
    <location>
        <begin position="21"/>
        <end position="44"/>
    </location>
</feature>
<sequence length="161" mass="18320">MVVVHTQSAIHRSCVIHFDHFLLRITMVITGNSSESVATFGSWTRPQLLFLLASLIPFDITSAYVSWFIGITNGLSGFWGLKSWFFARIRNRFTKEKRSYFGTILIPEAESHTFKHAFARLGFGVLLIDLSLSICTLDSPSFRPIASRRNSTHTHTHTQHH</sequence>